<feature type="region of interest" description="Disordered" evidence="2">
    <location>
        <begin position="46"/>
        <end position="78"/>
    </location>
</feature>
<sequence>MCQRTICQDCGKFTWTGCGLHITEVLAGLSLEQICSCDDDRDSEHPWTTLADQTTTAVTSSTSSSSQEARTDPVGHCPNPSPIEYRLSKISAATAEVAPSRMAQQAAALEELRRIKQEKERELKEANEGALQKLIHGLSDVKEDVITD</sequence>
<dbReference type="GeneID" id="33568475"/>
<reference evidence="3 4" key="1">
    <citation type="submission" date="2016-07" db="EMBL/GenBank/DDBJ databases">
        <title>Pervasive Adenine N6-methylation of Active Genes in Fungi.</title>
        <authorList>
            <consortium name="DOE Joint Genome Institute"/>
            <person name="Mondo S.J."/>
            <person name="Dannebaum R.O."/>
            <person name="Kuo R.C."/>
            <person name="Labutti K."/>
            <person name="Haridas S."/>
            <person name="Kuo A."/>
            <person name="Salamov A."/>
            <person name="Ahrendt S.R."/>
            <person name="Lipzen A."/>
            <person name="Sullivan W."/>
            <person name="Andreopoulos W.B."/>
            <person name="Clum A."/>
            <person name="Lindquist E."/>
            <person name="Daum C."/>
            <person name="Ramamoorthy G.K."/>
            <person name="Gryganskyi A."/>
            <person name="Culley D."/>
            <person name="Magnuson J.K."/>
            <person name="James T.Y."/>
            <person name="O'Malley M.A."/>
            <person name="Stajich J.E."/>
            <person name="Spatafora J.W."/>
            <person name="Visel A."/>
            <person name="Grigoriev I.V."/>
        </authorList>
    </citation>
    <scope>NUCLEOTIDE SEQUENCE [LARGE SCALE GENOMIC DNA]</scope>
    <source>
        <strain evidence="3 4">NRRL 3116</strain>
    </source>
</reference>
<evidence type="ECO:0000256" key="1">
    <source>
        <dbReference type="SAM" id="Coils"/>
    </source>
</evidence>
<comment type="caution">
    <text evidence="3">The sequence shown here is derived from an EMBL/GenBank/DDBJ whole genome shotgun (WGS) entry which is preliminary data.</text>
</comment>
<dbReference type="PANTHER" id="PTHR34724">
    <property type="entry name" value="OS12G0596101 PROTEIN"/>
    <property type="match status" value="1"/>
</dbReference>
<keyword evidence="1" id="KW-0175">Coiled coil</keyword>
<feature type="coiled-coil region" evidence="1">
    <location>
        <begin position="102"/>
        <end position="129"/>
    </location>
</feature>
<dbReference type="Proteomes" id="UP000193648">
    <property type="component" value="Unassembled WGS sequence"/>
</dbReference>
<evidence type="ECO:0000256" key="2">
    <source>
        <dbReference type="SAM" id="MobiDB-lite"/>
    </source>
</evidence>
<dbReference type="OrthoDB" id="88410at2759"/>
<dbReference type="EMBL" id="MCFF01000025">
    <property type="protein sequence ID" value="ORZ12484.1"/>
    <property type="molecule type" value="Genomic_DNA"/>
</dbReference>
<dbReference type="RefSeq" id="XP_021880103.1">
    <property type="nucleotide sequence ID" value="XM_022026632.1"/>
</dbReference>
<dbReference type="PANTHER" id="PTHR34724:SF2">
    <property type="entry name" value="OS12G0596101 PROTEIN"/>
    <property type="match status" value="1"/>
</dbReference>
<evidence type="ECO:0000313" key="3">
    <source>
        <dbReference type="EMBL" id="ORZ12484.1"/>
    </source>
</evidence>
<evidence type="ECO:0000313" key="4">
    <source>
        <dbReference type="Proteomes" id="UP000193648"/>
    </source>
</evidence>
<proteinExistence type="predicted"/>
<accession>A0A1Y2GND2</accession>
<feature type="compositionally biased region" description="Low complexity" evidence="2">
    <location>
        <begin position="48"/>
        <end position="66"/>
    </location>
</feature>
<keyword evidence="4" id="KW-1185">Reference proteome</keyword>
<dbReference type="InParanoid" id="A0A1Y2GND2"/>
<dbReference type="AlphaFoldDB" id="A0A1Y2GND2"/>
<organism evidence="3 4">
    <name type="scientific">Lobosporangium transversale</name>
    <dbReference type="NCBI Taxonomy" id="64571"/>
    <lineage>
        <taxon>Eukaryota</taxon>
        <taxon>Fungi</taxon>
        <taxon>Fungi incertae sedis</taxon>
        <taxon>Mucoromycota</taxon>
        <taxon>Mortierellomycotina</taxon>
        <taxon>Mortierellomycetes</taxon>
        <taxon>Mortierellales</taxon>
        <taxon>Mortierellaceae</taxon>
        <taxon>Lobosporangium</taxon>
    </lineage>
</organism>
<gene>
    <name evidence="3" type="ORF">BCR41DRAFT_371761</name>
</gene>
<protein>
    <submittedName>
        <fullName evidence="3">Uncharacterized protein</fullName>
    </submittedName>
</protein>
<name>A0A1Y2GND2_9FUNG</name>